<dbReference type="InterPro" id="IPR010281">
    <property type="entry name" value="DUF885"/>
</dbReference>
<reference evidence="3" key="1">
    <citation type="journal article" date="2019" name="Int. J. Syst. Evol. Microbiol.">
        <title>The Global Catalogue of Microorganisms (GCM) 10K type strain sequencing project: providing services to taxonomists for standard genome sequencing and annotation.</title>
        <authorList>
            <consortium name="The Broad Institute Genomics Platform"/>
            <consortium name="The Broad Institute Genome Sequencing Center for Infectious Disease"/>
            <person name="Wu L."/>
            <person name="Ma J."/>
        </authorList>
    </citation>
    <scope>NUCLEOTIDE SEQUENCE [LARGE SCALE GENOMIC DNA]</scope>
    <source>
        <strain evidence="3">JCM 12125</strain>
    </source>
</reference>
<organism evidence="2 3">
    <name type="scientific">Brevundimonas staleyi</name>
    <dbReference type="NCBI Taxonomy" id="74326"/>
    <lineage>
        <taxon>Bacteria</taxon>
        <taxon>Pseudomonadati</taxon>
        <taxon>Pseudomonadota</taxon>
        <taxon>Alphaproteobacteria</taxon>
        <taxon>Caulobacterales</taxon>
        <taxon>Caulobacteraceae</taxon>
        <taxon>Brevundimonas</taxon>
    </lineage>
</organism>
<dbReference type="PANTHER" id="PTHR33361">
    <property type="entry name" value="GLR0591 PROTEIN"/>
    <property type="match status" value="1"/>
</dbReference>
<protein>
    <submittedName>
        <fullName evidence="2">DUF885 domain-containing protein</fullName>
    </submittedName>
</protein>
<accession>A0ABW0FLK8</accession>
<evidence type="ECO:0000256" key="1">
    <source>
        <dbReference type="SAM" id="SignalP"/>
    </source>
</evidence>
<dbReference type="Proteomes" id="UP001596152">
    <property type="component" value="Unassembled WGS sequence"/>
</dbReference>
<dbReference type="RefSeq" id="WP_374038578.1">
    <property type="nucleotide sequence ID" value="NZ_CP169082.1"/>
</dbReference>
<evidence type="ECO:0000313" key="2">
    <source>
        <dbReference type="EMBL" id="MFC5342655.1"/>
    </source>
</evidence>
<proteinExistence type="predicted"/>
<dbReference type="PROSITE" id="PS51318">
    <property type="entry name" value="TAT"/>
    <property type="match status" value="1"/>
</dbReference>
<keyword evidence="3" id="KW-1185">Reference proteome</keyword>
<dbReference type="EMBL" id="JBHSLF010000002">
    <property type="protein sequence ID" value="MFC5342655.1"/>
    <property type="molecule type" value="Genomic_DNA"/>
</dbReference>
<feature type="signal peptide" evidence="1">
    <location>
        <begin position="1"/>
        <end position="26"/>
    </location>
</feature>
<feature type="chain" id="PRO_5046124625" evidence="1">
    <location>
        <begin position="27"/>
        <end position="593"/>
    </location>
</feature>
<sequence length="593" mass="65144">MLNRRHLMLSAAGAGLVATLPIRAMAQSQQDAALDALLTEWFNANVERNPTFATSLGIDKDDRAHLAGKLSDLSLEAERADNARAVEQWGRLKDWPTEGLSDGFKVTLAVQQFQAETAAMRAELPFIGSPYIVMQNGGAYFNVPDFMTNQHRLEATADAEAFLSRLKAFAVQIDQENARLEQDADAGVTLPAVIMDKTLTQLKTLRDTPAAEMAMVQALVRKTGEKAIAGDWGARASVIVDEEIKPALTRQIAVFEAQRPTASEDVGVWRLPQGQRLYNLGIRGYTTTTYTGAEIHDIGLQQVASIQAEIAEILEGLGITEGTVGERVNALGRDPQHLWPNDDEGKVALIASLNEMVAEITPRLPEVFSTLPQAPVEIRRVPVSIQIGAPGGYYQAASLDGSRPGAYYINLRDTANRPKWSLKTLTYHEAVPGHHFQISVAREAGTLPIYRRASGFSAYNEGWALYSERVAADDLNMYEGDPLGRIGYLQAYLFRAVRLVVDTGLHDKRWSRQQAIDYMIAEAATPANSAQSEVDRYIVWPGQACSYKLGQTVIEGLRQEAEAKPDFDIKAFHDRMLLNGSVPLAVLQGIMRA</sequence>
<comment type="caution">
    <text evidence="2">The sequence shown here is derived from an EMBL/GenBank/DDBJ whole genome shotgun (WGS) entry which is preliminary data.</text>
</comment>
<evidence type="ECO:0000313" key="3">
    <source>
        <dbReference type="Proteomes" id="UP001596152"/>
    </source>
</evidence>
<gene>
    <name evidence="2" type="ORF">ACFPIE_01940</name>
</gene>
<dbReference type="PANTHER" id="PTHR33361:SF2">
    <property type="entry name" value="DUF885 DOMAIN-CONTAINING PROTEIN"/>
    <property type="match status" value="1"/>
</dbReference>
<dbReference type="Pfam" id="PF05960">
    <property type="entry name" value="DUF885"/>
    <property type="match status" value="1"/>
</dbReference>
<dbReference type="InterPro" id="IPR006311">
    <property type="entry name" value="TAT_signal"/>
</dbReference>
<keyword evidence="1" id="KW-0732">Signal</keyword>
<name>A0ABW0FLK8_9CAUL</name>